<sequence>MAQYVIRVRGRLSAELTESFPSLEVVPAAPMTVLHGHLPDQAALGGVLTHLDLLGVEILEVLQVPPTSAPVGGSASPESGETHAVHEP</sequence>
<comment type="caution">
    <text evidence="2">The sequence shown here is derived from an EMBL/GenBank/DDBJ whole genome shotgun (WGS) entry which is preliminary data.</text>
</comment>
<evidence type="ECO:0000256" key="1">
    <source>
        <dbReference type="SAM" id="MobiDB-lite"/>
    </source>
</evidence>
<keyword evidence="3" id="KW-1185">Reference proteome</keyword>
<reference evidence="3" key="1">
    <citation type="journal article" date="2019" name="Int. J. Syst. Evol. Microbiol.">
        <title>The Global Catalogue of Microorganisms (GCM) 10K type strain sequencing project: providing services to taxonomists for standard genome sequencing and annotation.</title>
        <authorList>
            <consortium name="The Broad Institute Genomics Platform"/>
            <consortium name="The Broad Institute Genome Sequencing Center for Infectious Disease"/>
            <person name="Wu L."/>
            <person name="Ma J."/>
        </authorList>
    </citation>
    <scope>NUCLEOTIDE SEQUENCE [LARGE SCALE GENOMIC DNA]</scope>
    <source>
        <strain evidence="3">FCH27</strain>
    </source>
</reference>
<gene>
    <name evidence="2" type="ORF">ACFQO6_14615</name>
</gene>
<evidence type="ECO:0000313" key="2">
    <source>
        <dbReference type="EMBL" id="MFC7361504.1"/>
    </source>
</evidence>
<evidence type="ECO:0000313" key="3">
    <source>
        <dbReference type="Proteomes" id="UP001596524"/>
    </source>
</evidence>
<name>A0ABW2N6R9_9ACTN</name>
<accession>A0ABW2N6R9</accession>
<feature type="region of interest" description="Disordered" evidence="1">
    <location>
        <begin position="67"/>
        <end position="88"/>
    </location>
</feature>
<dbReference type="Proteomes" id="UP001596524">
    <property type="component" value="Unassembled WGS sequence"/>
</dbReference>
<dbReference type="RefSeq" id="WP_255891099.1">
    <property type="nucleotide sequence ID" value="NZ_JAFMZM010000004.1"/>
</dbReference>
<protein>
    <submittedName>
        <fullName evidence="2">Uncharacterized protein</fullName>
    </submittedName>
</protein>
<organism evidence="2 3">
    <name type="scientific">Nocardioides astragali</name>
    <dbReference type="NCBI Taxonomy" id="1776736"/>
    <lineage>
        <taxon>Bacteria</taxon>
        <taxon>Bacillati</taxon>
        <taxon>Actinomycetota</taxon>
        <taxon>Actinomycetes</taxon>
        <taxon>Propionibacteriales</taxon>
        <taxon>Nocardioidaceae</taxon>
        <taxon>Nocardioides</taxon>
    </lineage>
</organism>
<proteinExistence type="predicted"/>
<dbReference type="EMBL" id="JBHTCH010000017">
    <property type="protein sequence ID" value="MFC7361504.1"/>
    <property type="molecule type" value="Genomic_DNA"/>
</dbReference>